<dbReference type="PATRIC" id="fig|1618561.3.peg.897"/>
<dbReference type="Proteomes" id="UP000033995">
    <property type="component" value="Unassembled WGS sequence"/>
</dbReference>
<feature type="compositionally biased region" description="Basic and acidic residues" evidence="1">
    <location>
        <begin position="27"/>
        <end position="45"/>
    </location>
</feature>
<name>A0A0F9ZQC0_9BACT</name>
<organism evidence="2 3">
    <name type="scientific">Candidatus Woesebacteria bacterium GW2011_GWA2_33_28</name>
    <dbReference type="NCBI Taxonomy" id="1618561"/>
    <lineage>
        <taxon>Bacteria</taxon>
        <taxon>Candidatus Woeseibacteriota</taxon>
    </lineage>
</organism>
<evidence type="ECO:0000313" key="3">
    <source>
        <dbReference type="Proteomes" id="UP000033995"/>
    </source>
</evidence>
<reference evidence="2 3" key="1">
    <citation type="journal article" date="2015" name="Nature">
        <title>rRNA introns, odd ribosomes, and small enigmatic genomes across a large radiation of phyla.</title>
        <authorList>
            <person name="Brown C.T."/>
            <person name="Hug L.A."/>
            <person name="Thomas B.C."/>
            <person name="Sharon I."/>
            <person name="Castelle C.J."/>
            <person name="Singh A."/>
            <person name="Wilkins M.J."/>
            <person name="Williams K.H."/>
            <person name="Banfield J.F."/>
        </authorList>
    </citation>
    <scope>NUCLEOTIDE SEQUENCE [LARGE SCALE GENOMIC DNA]</scope>
</reference>
<evidence type="ECO:0000256" key="1">
    <source>
        <dbReference type="SAM" id="MobiDB-lite"/>
    </source>
</evidence>
<dbReference type="AlphaFoldDB" id="A0A0F9ZQC0"/>
<gene>
    <name evidence="2" type="ORF">UR38_C0010G0009</name>
</gene>
<dbReference type="EMBL" id="LBOZ01000010">
    <property type="protein sequence ID" value="KKP46498.1"/>
    <property type="molecule type" value="Genomic_DNA"/>
</dbReference>
<accession>A0A0F9ZQC0</accession>
<protein>
    <submittedName>
        <fullName evidence="2">Uncharacterized protein</fullName>
    </submittedName>
</protein>
<evidence type="ECO:0000313" key="2">
    <source>
        <dbReference type="EMBL" id="KKP46498.1"/>
    </source>
</evidence>
<comment type="caution">
    <text evidence="2">The sequence shown here is derived from an EMBL/GenBank/DDBJ whole genome shotgun (WGS) entry which is preliminary data.</text>
</comment>
<proteinExistence type="predicted"/>
<sequence>MDSENKFPGEMGGFRPDYAVDGGGGDPVKEAEEREAFERNRRGGSEYDLGRSIEAVMARHPNPESVRTVIRALELREETFNSNGEPDNRYQVAHRSDTLQDRSIVLSIPKDVLIKKELVRPLTVKDKEKIREEREGGGIPAECYQDDFVFSNHVDGFGVAKFTISTPDLESFDLDKLGNMTNPRYRMGFQEYVYLGKPVERVRLSKEFADIRDEVLARHLMMQTYGHHVTFAYALQKLTEGHYFGNVLSAEGLGIIFNQKSVEGAATETITKVKLKSLGDKVETAMRLYYVAALSEKPSRFKSELMTSPGWKQFLFPEGTNPSVIKQWIGEPDNWEQETQVGGNRTKDTLSNERKAKTRGHLTMKNIFAESDTYVENELNKAIEKFLGGGEGSDYINKVEAETARRIGFRMFRLFLLADQEGLELLKTSPKGDSMDPFDGLDIVFENAPAASDFGKLTHPDVYAGKSRRKSRDYMPPTAFLHSRESYSKFMVDFLRHTTMKTENGERSLMERWWGLPAENIKGTSYEAEKAVRLGDLPWVTFTEDLTISKEEADLLEIPVGGFHNEAFKSLWLAGFMFGGTDRAHMIISETNHNPKNFIDLHWWNKFWKMLDVGTRASIVFEGKMRGKTKDEKDEAVRNHKVQIVENFLVGLQSLPQWEEWEKAPSVSTVERGKEKREKDRRLIDRIFSVANEALANSGVKLKLPDYYDQLFER</sequence>
<feature type="region of interest" description="Disordered" evidence="1">
    <location>
        <begin position="1"/>
        <end position="45"/>
    </location>
</feature>